<dbReference type="STRING" id="446462.Amir_0148"/>
<evidence type="ECO:0008006" key="5">
    <source>
        <dbReference type="Google" id="ProtNLM"/>
    </source>
</evidence>
<dbReference type="KEGG" id="ami:Amir_0148"/>
<evidence type="ECO:0000256" key="1">
    <source>
        <dbReference type="SAM" id="MobiDB-lite"/>
    </source>
</evidence>
<feature type="chain" id="PRO_5039351787" description="Secreted protein" evidence="2">
    <location>
        <begin position="20"/>
        <end position="125"/>
    </location>
</feature>
<dbReference type="HOGENOM" id="CLU_1987874_0_0_11"/>
<name>C6WDX4_ACTMD</name>
<reference evidence="3 4" key="1">
    <citation type="journal article" date="2009" name="Stand. Genomic Sci.">
        <title>Complete genome sequence of Actinosynnema mirum type strain (101).</title>
        <authorList>
            <person name="Land M."/>
            <person name="Lapidus A."/>
            <person name="Mayilraj S."/>
            <person name="Chen F."/>
            <person name="Copeland A."/>
            <person name="Del Rio T.G."/>
            <person name="Nolan M."/>
            <person name="Lucas S."/>
            <person name="Tice H."/>
            <person name="Cheng J.F."/>
            <person name="Chertkov O."/>
            <person name="Bruce D."/>
            <person name="Goodwin L."/>
            <person name="Pitluck S."/>
            <person name="Rohde M."/>
            <person name="Goker M."/>
            <person name="Pati A."/>
            <person name="Ivanova N."/>
            <person name="Mavromatis K."/>
            <person name="Chen A."/>
            <person name="Palaniappan K."/>
            <person name="Hauser L."/>
            <person name="Chang Y.J."/>
            <person name="Jeffries C.C."/>
            <person name="Brettin T."/>
            <person name="Detter J.C."/>
            <person name="Han C."/>
            <person name="Chain P."/>
            <person name="Tindall B.J."/>
            <person name="Bristow J."/>
            <person name="Eisen J.A."/>
            <person name="Markowitz V."/>
            <person name="Hugenholtz P."/>
            <person name="Kyrpides N.C."/>
            <person name="Klenk H.P."/>
        </authorList>
    </citation>
    <scope>NUCLEOTIDE SEQUENCE [LARGE SCALE GENOMIC DNA]</scope>
    <source>
        <strain evidence="4">ATCC 29888 / DSM 43827 / JCM 3225 / NBRC 14064 / NCIMB 13271 / NRRL B-12336 / IMRU 3971 / 101</strain>
    </source>
</reference>
<feature type="region of interest" description="Disordered" evidence="1">
    <location>
        <begin position="28"/>
        <end position="54"/>
    </location>
</feature>
<gene>
    <name evidence="3" type="ordered locus">Amir_0148</name>
</gene>
<proteinExistence type="predicted"/>
<evidence type="ECO:0000256" key="2">
    <source>
        <dbReference type="SAM" id="SignalP"/>
    </source>
</evidence>
<feature type="compositionally biased region" description="Low complexity" evidence="1">
    <location>
        <begin position="28"/>
        <end position="41"/>
    </location>
</feature>
<keyword evidence="2" id="KW-0732">Signal</keyword>
<dbReference type="Proteomes" id="UP000002213">
    <property type="component" value="Chromosome"/>
</dbReference>
<dbReference type="AlphaFoldDB" id="C6WDX4"/>
<feature type="signal peptide" evidence="2">
    <location>
        <begin position="1"/>
        <end position="19"/>
    </location>
</feature>
<organism evidence="3 4">
    <name type="scientific">Actinosynnema mirum (strain ATCC 29888 / DSM 43827 / JCM 3225 / NBRC 14064 / NCIMB 13271 / NRRL B-12336 / IMRU 3971 / 101)</name>
    <dbReference type="NCBI Taxonomy" id="446462"/>
    <lineage>
        <taxon>Bacteria</taxon>
        <taxon>Bacillati</taxon>
        <taxon>Actinomycetota</taxon>
        <taxon>Actinomycetes</taxon>
        <taxon>Pseudonocardiales</taxon>
        <taxon>Pseudonocardiaceae</taxon>
        <taxon>Actinosynnema</taxon>
    </lineage>
</organism>
<protein>
    <recommendedName>
        <fullName evidence="5">Secreted protein</fullName>
    </recommendedName>
</protein>
<keyword evidence="4" id="KW-1185">Reference proteome</keyword>
<evidence type="ECO:0000313" key="4">
    <source>
        <dbReference type="Proteomes" id="UP000002213"/>
    </source>
</evidence>
<accession>C6WDX4</accession>
<evidence type="ECO:0000313" key="3">
    <source>
        <dbReference type="EMBL" id="ACU34119.1"/>
    </source>
</evidence>
<sequence>MPWMRVVVAGATSAATSSADSTLVAAAPGASVPSSSSARAGVPGGPPSACAAATSPGRTTWVDAVSAGGVGPVAGVGAPRKPAGAACVSRTVFPSLIHYPLALRSRRNLAARYRRARPHALDAPP</sequence>
<dbReference type="EMBL" id="CP001630">
    <property type="protein sequence ID" value="ACU34119.1"/>
    <property type="molecule type" value="Genomic_DNA"/>
</dbReference>